<dbReference type="InterPro" id="IPR011855">
    <property type="entry name" value="Phgtail_TP901_1"/>
</dbReference>
<keyword evidence="2" id="KW-1185">Reference proteome</keyword>
<dbReference type="NCBIfam" id="TIGR02126">
    <property type="entry name" value="phgtail_TP901_1"/>
    <property type="match status" value="1"/>
</dbReference>
<gene>
    <name evidence="1" type="ORF">GWI72_09325</name>
</gene>
<comment type="caution">
    <text evidence="1">The sequence shown here is derived from an EMBL/GenBank/DDBJ whole genome shotgun (WGS) entry which is preliminary data.</text>
</comment>
<dbReference type="Pfam" id="PF06199">
    <property type="entry name" value="Phage_tail_2"/>
    <property type="match status" value="1"/>
</dbReference>
<dbReference type="RefSeq" id="WP_161674224.1">
    <property type="nucleotide sequence ID" value="NZ_JAABLP010000001.1"/>
</dbReference>
<sequence>MAAQRGRDLLLKLDQTGSGSFITVAGLRARRIALSAPAVDITSADSTGRWRELLDGAGTRAASISGSGVFRDGTSDVQTRSLFFSGEIRRWQVVVPSFGTLDGPFQITALDYAGQHDGEVTYEMALESAGELTFTAI</sequence>
<reference evidence="1 2" key="1">
    <citation type="submission" date="2020-01" db="EMBL/GenBank/DDBJ databases">
        <authorList>
            <person name="Peng S.Y."/>
            <person name="Li J."/>
            <person name="Wang M."/>
            <person name="Wang L."/>
            <person name="Wang C.Q."/>
            <person name="Wang J.R."/>
        </authorList>
    </citation>
    <scope>NUCLEOTIDE SEQUENCE [LARGE SCALE GENOMIC DNA]</scope>
    <source>
        <strain evidence="1 2">XCT-53</strain>
    </source>
</reference>
<dbReference type="Proteomes" id="UP000586722">
    <property type="component" value="Unassembled WGS sequence"/>
</dbReference>
<dbReference type="EMBL" id="JAABLQ010000001">
    <property type="protein sequence ID" value="NBN78467.1"/>
    <property type="molecule type" value="Genomic_DNA"/>
</dbReference>
<evidence type="ECO:0000313" key="2">
    <source>
        <dbReference type="Proteomes" id="UP000586722"/>
    </source>
</evidence>
<accession>A0A7X5J8F8</accession>
<dbReference type="PRINTS" id="PR01996">
    <property type="entry name" value="MTP1FAMILY"/>
</dbReference>
<protein>
    <submittedName>
        <fullName evidence="1">Phage major tail protein, TP901-1 family</fullName>
    </submittedName>
</protein>
<proteinExistence type="predicted"/>
<organism evidence="1 2">
    <name type="scientific">Pannonibacter tanglangensis</name>
    <dbReference type="NCBI Taxonomy" id="2750084"/>
    <lineage>
        <taxon>Bacteria</taxon>
        <taxon>Pseudomonadati</taxon>
        <taxon>Pseudomonadota</taxon>
        <taxon>Alphaproteobacteria</taxon>
        <taxon>Hyphomicrobiales</taxon>
        <taxon>Stappiaceae</taxon>
        <taxon>Pannonibacter</taxon>
    </lineage>
</organism>
<name>A0A7X5J8F8_9HYPH</name>
<evidence type="ECO:0000313" key="1">
    <source>
        <dbReference type="EMBL" id="NBN78467.1"/>
    </source>
</evidence>
<dbReference type="AlphaFoldDB" id="A0A7X5J8F8"/>
<dbReference type="InterPro" id="IPR022344">
    <property type="entry name" value="GTA_major-tail"/>
</dbReference>